<dbReference type="GO" id="GO:0008017">
    <property type="term" value="F:microtubule binding"/>
    <property type="evidence" value="ECO:0007669"/>
    <property type="project" value="InterPro"/>
</dbReference>
<feature type="region of interest" description="Disordered" evidence="8">
    <location>
        <begin position="771"/>
        <end position="796"/>
    </location>
</feature>
<evidence type="ECO:0000313" key="11">
    <source>
        <dbReference type="Proteomes" id="UP000316621"/>
    </source>
</evidence>
<keyword evidence="7" id="KW-0175">Coiled coil</keyword>
<evidence type="ECO:0000256" key="8">
    <source>
        <dbReference type="SAM" id="MobiDB-lite"/>
    </source>
</evidence>
<proteinExistence type="inferred from homology"/>
<dbReference type="InterPro" id="IPR021881">
    <property type="entry name" value="NACK_C"/>
</dbReference>
<sequence length="1042" mass="117567">MGEIGGDQEVSASAAHEERILVSVRLRPLNEKEIGRNDVSDWECVSDNTVVFRSNLPEKSMFPTAYSFDKVFRHDCNTRRVYEEAAKEVALSVVSGINSSIFAYGQTSSGKTYTMTGVTEYALADICDYIQRVSREQATYCFVVSVFLIDFNRIGVYFMKHVEREFILKFSAMEIYNEAVRDLLSSDTAPLRLLDDPERGTVVDKLTEETLRDWSHVQELLSACEGKYDQPMSCLYSMVPYSNMQAMPLAAQRQIGETSLNETSSRSHQILRLTIQSSPREFLGRHNSSTLVASVDFVDLAGSERASQALSAGARLKEGCHINRSLLTLGTVVRKLSKGRNGHVPYRDSKLTRILQCSLGGNARTAIICTISPARTHVEQSRNTLLFASCAKQVATNAQVNVVMSDKVLVKQLQKELARLENELKAPAPKSSTPVAAAILREKDLQIEKMQKEIQELIHQRDLAQSRLRDLAQVVEDDRASKFSAEHQCPKSPALHAWEDDQSISASSSIADQNCIDASFTSYNNATWYSNARSESSSDEQYQQLPESQDDHYLSDGVSPRQSISSSKFVGPDQGQVFEDIREDKEEDEEKEEQEELCKEVRCIEIEESRTNSKIVSSDLSNEEHEEGGQLEPLAVTENEWAKDQELVSTPKKGDEELAQADSVVTYSALEQKLQDVQKSIDCLVNPVSSDESASPWTSAAGSSCGRKSFQLTRSRSCKATIMNGSSSPWFQAEQYERPLYTYEKCYTGTPEVFQTNYSPSNFGADIKKLTRENSQASERSASTDDLKPPNVKTSDKEDITSIQTFVADLKEMAKLEYEKQLIGDQAKEEEVKAYESVKSVKDVGIDPIQESPESPSKWPLEFERKQREIIELWHFCCISLVHRTYFFLLFKGDSSDSIYLEVELRRLSFLKDNFSRGNFHKVSSGADQDLSLASSKKALRREREMLSKQLAKRFSEEERANLYREWGIGLDTKQRRVQLARLLWSDTKDMNHIKESATLVAKLVGLFEPGQALKEMCGLSFTPRHPSQQRSYSWRRMSSLI</sequence>
<name>A0A4Y7IT74_PAPSO</name>
<feature type="coiled-coil region" evidence="7">
    <location>
        <begin position="403"/>
        <end position="474"/>
    </location>
</feature>
<feature type="compositionally biased region" description="Polar residues" evidence="8">
    <location>
        <begin position="532"/>
        <end position="547"/>
    </location>
</feature>
<dbReference type="SUPFAM" id="SSF52540">
    <property type="entry name" value="P-loop containing nucleoside triphosphate hydrolases"/>
    <property type="match status" value="1"/>
</dbReference>
<dbReference type="AlphaFoldDB" id="A0A4Y7IT74"/>
<keyword evidence="5 6" id="KW-0505">Motor protein</keyword>
<organism evidence="10 11">
    <name type="scientific">Papaver somniferum</name>
    <name type="common">Opium poppy</name>
    <dbReference type="NCBI Taxonomy" id="3469"/>
    <lineage>
        <taxon>Eukaryota</taxon>
        <taxon>Viridiplantae</taxon>
        <taxon>Streptophyta</taxon>
        <taxon>Embryophyta</taxon>
        <taxon>Tracheophyta</taxon>
        <taxon>Spermatophyta</taxon>
        <taxon>Magnoliopsida</taxon>
        <taxon>Ranunculales</taxon>
        <taxon>Papaveraceae</taxon>
        <taxon>Papaveroideae</taxon>
        <taxon>Papaver</taxon>
    </lineage>
</organism>
<gene>
    <name evidence="10" type="ORF">C5167_020510</name>
</gene>
<dbReference type="PRINTS" id="PR00380">
    <property type="entry name" value="KINESINHEAVY"/>
</dbReference>
<dbReference type="FunFam" id="3.40.850.10:FF:000283">
    <property type="entry name" value="Putative inactive kinesin-like protein KIN-7B"/>
    <property type="match status" value="1"/>
</dbReference>
<evidence type="ECO:0000256" key="7">
    <source>
        <dbReference type="SAM" id="Coils"/>
    </source>
</evidence>
<dbReference type="GO" id="GO:0005524">
    <property type="term" value="F:ATP binding"/>
    <property type="evidence" value="ECO:0007669"/>
    <property type="project" value="UniProtKB-UniRule"/>
</dbReference>
<dbReference type="PANTHER" id="PTHR47968:SF18">
    <property type="entry name" value="KINESIN-LIKE PROTEIN KIN-7F"/>
    <property type="match status" value="1"/>
</dbReference>
<dbReference type="InterPro" id="IPR027417">
    <property type="entry name" value="P-loop_NTPase"/>
</dbReference>
<dbReference type="EMBL" id="CM010716">
    <property type="protein sequence ID" value="RZC52084.1"/>
    <property type="molecule type" value="Genomic_DNA"/>
</dbReference>
<evidence type="ECO:0000256" key="4">
    <source>
        <dbReference type="ARBA" id="ARBA00022840"/>
    </source>
</evidence>
<keyword evidence="11" id="KW-1185">Reference proteome</keyword>
<accession>A0A4Y7IT74</accession>
<evidence type="ECO:0000256" key="5">
    <source>
        <dbReference type="ARBA" id="ARBA00023175"/>
    </source>
</evidence>
<feature type="compositionally biased region" description="Basic and acidic residues" evidence="8">
    <location>
        <begin position="782"/>
        <end position="796"/>
    </location>
</feature>
<dbReference type="Gramene" id="RZC52084">
    <property type="protein sequence ID" value="RZC52084"/>
    <property type="gene ID" value="C5167_020510"/>
</dbReference>
<dbReference type="GO" id="GO:0005874">
    <property type="term" value="C:microtubule"/>
    <property type="evidence" value="ECO:0007669"/>
    <property type="project" value="UniProtKB-KW"/>
</dbReference>
<keyword evidence="2" id="KW-0493">Microtubule</keyword>
<dbReference type="PROSITE" id="PS00411">
    <property type="entry name" value="KINESIN_MOTOR_1"/>
    <property type="match status" value="1"/>
</dbReference>
<evidence type="ECO:0000313" key="10">
    <source>
        <dbReference type="EMBL" id="RZC52084.1"/>
    </source>
</evidence>
<evidence type="ECO:0000256" key="1">
    <source>
        <dbReference type="ARBA" id="ARBA00007310"/>
    </source>
</evidence>
<keyword evidence="4 6" id="KW-0067">ATP-binding</keyword>
<evidence type="ECO:0000256" key="6">
    <source>
        <dbReference type="PROSITE-ProRule" id="PRU00283"/>
    </source>
</evidence>
<dbReference type="CDD" id="cd01374">
    <property type="entry name" value="KISc_CENP_E"/>
    <property type="match status" value="1"/>
</dbReference>
<comment type="similarity">
    <text evidence="1">Belongs to the TRAFAC class myosin-kinesin ATPase superfamily. Kinesin family. KIN-7 subfamily.</text>
</comment>
<dbReference type="SMART" id="SM00129">
    <property type="entry name" value="KISc"/>
    <property type="match status" value="1"/>
</dbReference>
<dbReference type="GO" id="GO:0007018">
    <property type="term" value="P:microtubule-based movement"/>
    <property type="evidence" value="ECO:0007669"/>
    <property type="project" value="InterPro"/>
</dbReference>
<dbReference type="InterPro" id="IPR001752">
    <property type="entry name" value="Kinesin_motor_dom"/>
</dbReference>
<dbReference type="PANTHER" id="PTHR47968">
    <property type="entry name" value="CENTROMERE PROTEIN E"/>
    <property type="match status" value="1"/>
</dbReference>
<dbReference type="GO" id="GO:0003777">
    <property type="term" value="F:microtubule motor activity"/>
    <property type="evidence" value="ECO:0007669"/>
    <property type="project" value="InterPro"/>
</dbReference>
<dbReference type="OMA" id="PASNCDC"/>
<evidence type="ECO:0000259" key="9">
    <source>
        <dbReference type="PROSITE" id="PS50067"/>
    </source>
</evidence>
<reference evidence="10 11" key="1">
    <citation type="journal article" date="2018" name="Science">
        <title>The opium poppy genome and morphinan production.</title>
        <authorList>
            <person name="Guo L."/>
            <person name="Winzer T."/>
            <person name="Yang X."/>
            <person name="Li Y."/>
            <person name="Ning Z."/>
            <person name="He Z."/>
            <person name="Teodor R."/>
            <person name="Lu Y."/>
            <person name="Bowser T.A."/>
            <person name="Graham I.A."/>
            <person name="Ye K."/>
        </authorList>
    </citation>
    <scope>NUCLEOTIDE SEQUENCE [LARGE SCALE GENOMIC DNA]</scope>
    <source>
        <strain evidence="11">cv. HN1</strain>
        <tissue evidence="10">Leaves</tissue>
    </source>
</reference>
<dbReference type="InterPro" id="IPR019821">
    <property type="entry name" value="Kinesin_motor_CS"/>
</dbReference>
<feature type="domain" description="Kinesin motor" evidence="9">
    <location>
        <begin position="19"/>
        <end position="394"/>
    </location>
</feature>
<dbReference type="InterPro" id="IPR036961">
    <property type="entry name" value="Kinesin_motor_dom_sf"/>
</dbReference>
<dbReference type="Pfam" id="PF00225">
    <property type="entry name" value="Kinesin"/>
    <property type="match status" value="2"/>
</dbReference>
<protein>
    <recommendedName>
        <fullName evidence="9">Kinesin motor domain-containing protein</fullName>
    </recommendedName>
</protein>
<feature type="region of interest" description="Disordered" evidence="8">
    <location>
        <begin position="532"/>
        <end position="577"/>
    </location>
</feature>
<feature type="binding site" evidence="6">
    <location>
        <begin position="105"/>
        <end position="112"/>
    </location>
    <ligand>
        <name>ATP</name>
        <dbReference type="ChEBI" id="CHEBI:30616"/>
    </ligand>
</feature>
<dbReference type="PROSITE" id="PS50067">
    <property type="entry name" value="KINESIN_MOTOR_2"/>
    <property type="match status" value="1"/>
</dbReference>
<keyword evidence="3 6" id="KW-0547">Nucleotide-binding</keyword>
<dbReference type="Gene3D" id="3.40.850.10">
    <property type="entry name" value="Kinesin motor domain"/>
    <property type="match status" value="1"/>
</dbReference>
<dbReference type="Pfam" id="PF11995">
    <property type="entry name" value="DUF3490"/>
    <property type="match status" value="1"/>
</dbReference>
<evidence type="ECO:0000256" key="2">
    <source>
        <dbReference type="ARBA" id="ARBA00022701"/>
    </source>
</evidence>
<evidence type="ECO:0000256" key="3">
    <source>
        <dbReference type="ARBA" id="ARBA00022741"/>
    </source>
</evidence>
<dbReference type="STRING" id="3469.A0A4Y7IT74"/>
<dbReference type="InterPro" id="IPR027640">
    <property type="entry name" value="Kinesin-like_fam"/>
</dbReference>
<dbReference type="Proteomes" id="UP000316621">
    <property type="component" value="Chromosome 2"/>
</dbReference>